<evidence type="ECO:0000256" key="2">
    <source>
        <dbReference type="ARBA" id="ARBA00022723"/>
    </source>
</evidence>
<dbReference type="GO" id="GO:0051539">
    <property type="term" value="F:4 iron, 4 sulfur cluster binding"/>
    <property type="evidence" value="ECO:0007669"/>
    <property type="project" value="UniProtKB-KW"/>
</dbReference>
<dbReference type="SMART" id="SM00926">
    <property type="entry name" value="Molybdop_Fe4S4"/>
    <property type="match status" value="1"/>
</dbReference>
<dbReference type="SUPFAM" id="SSF50692">
    <property type="entry name" value="ADC-like"/>
    <property type="match status" value="1"/>
</dbReference>
<evidence type="ECO:0000256" key="4">
    <source>
        <dbReference type="ARBA" id="ARBA00023014"/>
    </source>
</evidence>
<dbReference type="PIRSF" id="PIRSF000144">
    <property type="entry name" value="CbbBc"/>
    <property type="match status" value="1"/>
</dbReference>
<comment type="caution">
    <text evidence="6">The sequence shown here is derived from an EMBL/GenBank/DDBJ whole genome shotgun (WGS) entry which is preliminary data.</text>
</comment>
<accession>A0A9X4B2V4</accession>
<name>A0A9X4B2V4_9CLOT</name>
<evidence type="ECO:0000259" key="5">
    <source>
        <dbReference type="PROSITE" id="PS51669"/>
    </source>
</evidence>
<evidence type="ECO:0000313" key="7">
    <source>
        <dbReference type="Proteomes" id="UP001141183"/>
    </source>
</evidence>
<evidence type="ECO:0000256" key="1">
    <source>
        <dbReference type="ARBA" id="ARBA00022485"/>
    </source>
</evidence>
<dbReference type="InterPro" id="IPR050123">
    <property type="entry name" value="Prok_molybdopt-oxidoreductase"/>
</dbReference>
<evidence type="ECO:0000256" key="3">
    <source>
        <dbReference type="ARBA" id="ARBA00023004"/>
    </source>
</evidence>
<dbReference type="EMBL" id="JAMRYU010000013">
    <property type="protein sequence ID" value="MDC4241041.1"/>
    <property type="molecule type" value="Genomic_DNA"/>
</dbReference>
<dbReference type="PANTHER" id="PTHR43105:SF10">
    <property type="entry name" value="NADH-QUINONE OXIDOREDUCTASE SUBUNIT G"/>
    <property type="match status" value="1"/>
</dbReference>
<dbReference type="GO" id="GO:0046872">
    <property type="term" value="F:metal ion binding"/>
    <property type="evidence" value="ECO:0007669"/>
    <property type="project" value="UniProtKB-KW"/>
</dbReference>
<keyword evidence="3" id="KW-0408">Iron</keyword>
<keyword evidence="1" id="KW-0004">4Fe-4S</keyword>
<dbReference type="RefSeq" id="WP_272470434.1">
    <property type="nucleotide sequence ID" value="NZ_JAMRYU010000013.1"/>
</dbReference>
<keyword evidence="7" id="KW-1185">Reference proteome</keyword>
<gene>
    <name evidence="6" type="ORF">NE398_12815</name>
</gene>
<sequence>MKVVRSTCNYCSIACNFDFHVEDDGFIQRVKPAKDYPVNRGFCCVKGLNLDKQNTIYENPVLPLLRNEKGELEHISWDKAFNIFAERVKKIQDEYGKESFAFLSTGQLCTEEMALAGHIGRTFLGGNGDGNTRLCMATAVVAYKQSFGFDSPPYTFEDLELSDVMIFIGCNPVVAHPILWSRVIKNRNKDKKIISIDPRRTETVTNSDMWIDIKPKSDLRLLYTLANVLIEKGWIDEKFIKNSTEDFEGFKNHVKKYDINDVEEYTGISKGRVLELAKIIHEGKRVSFWWTMGVNQGYQAVRTAQAVINLALMTGNIGRAGTGANSITGQCNAMGSRLFSNTTGLYGGGEYTDKARRKVVAKALGIDEEMLPKKPTIPYNAIIEGINNGTIKALWVLATNPVASWINSLEFKKAAEKLEFLAVQDIYSDTETSKYAHLILPSTNGLKKEGVLINTERRLSKIQPVLEKKKDELSDYDILLGIGKALGMGSLLDKWKTPKDAFEVLKECTRNMPCDITGVSYDMLKDSKGIQWPFKEGDDIEKEERRLFEDKKFYTPNKKAKFIYEDIMSPPFEQNEEYPYILNTGRGTVGQWHTQTRTREISDVEAIIMKEGYINLNTDLAEELDIKENDMVKVSSPNGVSNKFLVKLSRTVKKDQLYAPMHYIEANSVLPSIFDTYSKEPNYKYGPVKIEKIN</sequence>
<dbReference type="Gene3D" id="3.40.50.740">
    <property type="match status" value="1"/>
</dbReference>
<dbReference type="Gene3D" id="2.40.40.20">
    <property type="match status" value="1"/>
</dbReference>
<dbReference type="AlphaFoldDB" id="A0A9X4B2V4"/>
<keyword evidence="4" id="KW-0411">Iron-sulfur</keyword>
<keyword evidence="2" id="KW-0479">Metal-binding</keyword>
<dbReference type="InterPro" id="IPR009010">
    <property type="entry name" value="Asp_de-COase-like_dom_sf"/>
</dbReference>
<reference evidence="6" key="1">
    <citation type="submission" date="2022-05" db="EMBL/GenBank/DDBJ databases">
        <title>Draft genome sequence of Clostridium tertium strain CP3 isolated from Peru.</title>
        <authorList>
            <person name="Hurtado R."/>
            <person name="Lima L."/>
            <person name="Sousa T."/>
            <person name="Jaiswal A.K."/>
            <person name="Tiwari S."/>
            <person name="Maturrano L."/>
            <person name="Brenig B."/>
            <person name="Azevedo V."/>
        </authorList>
    </citation>
    <scope>NUCLEOTIDE SEQUENCE</scope>
    <source>
        <strain evidence="6">CP3</strain>
    </source>
</reference>
<dbReference type="InterPro" id="IPR006963">
    <property type="entry name" value="Mopterin_OxRdtase_4Fe-4S_dom"/>
</dbReference>
<dbReference type="PANTHER" id="PTHR43105">
    <property type="entry name" value="RESPIRATORY NITRATE REDUCTASE"/>
    <property type="match status" value="1"/>
</dbReference>
<dbReference type="Gene3D" id="2.20.25.90">
    <property type="entry name" value="ADC-like domains"/>
    <property type="match status" value="1"/>
</dbReference>
<organism evidence="6 7">
    <name type="scientific">Clostridium tertium</name>
    <dbReference type="NCBI Taxonomy" id="1559"/>
    <lineage>
        <taxon>Bacteria</taxon>
        <taxon>Bacillati</taxon>
        <taxon>Bacillota</taxon>
        <taxon>Clostridia</taxon>
        <taxon>Eubacteriales</taxon>
        <taxon>Clostridiaceae</taxon>
        <taxon>Clostridium</taxon>
    </lineage>
</organism>
<dbReference type="Pfam" id="PF00384">
    <property type="entry name" value="Molybdopterin"/>
    <property type="match status" value="1"/>
</dbReference>
<dbReference type="Proteomes" id="UP001141183">
    <property type="component" value="Unassembled WGS sequence"/>
</dbReference>
<dbReference type="CDD" id="cd00508">
    <property type="entry name" value="MopB_CT_Fdh-Nap-like"/>
    <property type="match status" value="1"/>
</dbReference>
<dbReference type="SUPFAM" id="SSF53706">
    <property type="entry name" value="Formate dehydrogenase/DMSO reductase, domains 1-3"/>
    <property type="match status" value="1"/>
</dbReference>
<protein>
    <submittedName>
        <fullName evidence="6">Molybdopterin oxidoreductase family protein</fullName>
    </submittedName>
</protein>
<evidence type="ECO:0000313" key="6">
    <source>
        <dbReference type="EMBL" id="MDC4241041.1"/>
    </source>
</evidence>
<dbReference type="InterPro" id="IPR006657">
    <property type="entry name" value="MoPterin_dinucl-bd_dom"/>
</dbReference>
<dbReference type="PROSITE" id="PS51669">
    <property type="entry name" value="4FE4S_MOW_BIS_MGD"/>
    <property type="match status" value="1"/>
</dbReference>
<dbReference type="Pfam" id="PF04879">
    <property type="entry name" value="Molybdop_Fe4S4"/>
    <property type="match status" value="1"/>
</dbReference>
<feature type="domain" description="4Fe-4S Mo/W bis-MGD-type" evidence="5">
    <location>
        <begin position="1"/>
        <end position="58"/>
    </location>
</feature>
<dbReference type="InterPro" id="IPR006656">
    <property type="entry name" value="Mopterin_OxRdtase"/>
</dbReference>
<dbReference type="GO" id="GO:0016020">
    <property type="term" value="C:membrane"/>
    <property type="evidence" value="ECO:0007669"/>
    <property type="project" value="TreeGrafter"/>
</dbReference>
<dbReference type="GO" id="GO:0016491">
    <property type="term" value="F:oxidoreductase activity"/>
    <property type="evidence" value="ECO:0007669"/>
    <property type="project" value="InterPro"/>
</dbReference>
<dbReference type="Pfam" id="PF01568">
    <property type="entry name" value="Molydop_binding"/>
    <property type="match status" value="1"/>
</dbReference>
<dbReference type="GO" id="GO:0043546">
    <property type="term" value="F:molybdopterin cofactor binding"/>
    <property type="evidence" value="ECO:0007669"/>
    <property type="project" value="InterPro"/>
</dbReference>
<proteinExistence type="predicted"/>
<dbReference type="Gene3D" id="3.40.228.10">
    <property type="entry name" value="Dimethylsulfoxide Reductase, domain 2"/>
    <property type="match status" value="1"/>
</dbReference>